<evidence type="ECO:0000259" key="19">
    <source>
        <dbReference type="Pfam" id="PF25574"/>
    </source>
</evidence>
<evidence type="ECO:0000256" key="15">
    <source>
        <dbReference type="PROSITE-ProRule" id="PRU01015"/>
    </source>
</evidence>
<organism evidence="20 21">
    <name type="scientific">Echinococcus granulosus</name>
    <name type="common">Hydatid tapeworm</name>
    <dbReference type="NCBI Taxonomy" id="6210"/>
    <lineage>
        <taxon>Eukaryota</taxon>
        <taxon>Metazoa</taxon>
        <taxon>Spiralia</taxon>
        <taxon>Lophotrochozoa</taxon>
        <taxon>Platyhelminthes</taxon>
        <taxon>Cestoda</taxon>
        <taxon>Eucestoda</taxon>
        <taxon>Cyclophyllidea</taxon>
        <taxon>Taeniidae</taxon>
        <taxon>Echinococcus</taxon>
        <taxon>Echinococcus granulosus group</taxon>
    </lineage>
</organism>
<dbReference type="CTD" id="36338043"/>
<dbReference type="KEGG" id="egl:EGR_02328"/>
<dbReference type="Pfam" id="PF25574">
    <property type="entry name" value="TPR_IMB1"/>
    <property type="match status" value="1"/>
</dbReference>
<dbReference type="InterPro" id="IPR055135">
    <property type="entry name" value="PRMT_dom"/>
</dbReference>
<evidence type="ECO:0000256" key="3">
    <source>
        <dbReference type="ARBA" id="ARBA00022448"/>
    </source>
</evidence>
<evidence type="ECO:0000256" key="5">
    <source>
        <dbReference type="ARBA" id="ARBA00022603"/>
    </source>
</evidence>
<dbReference type="Pfam" id="PF13513">
    <property type="entry name" value="HEAT_EZ"/>
    <property type="match status" value="1"/>
</dbReference>
<dbReference type="InterPro" id="IPR016024">
    <property type="entry name" value="ARM-type_fold"/>
</dbReference>
<dbReference type="InterPro" id="IPR011989">
    <property type="entry name" value="ARM-like"/>
</dbReference>
<dbReference type="FunFam" id="3.40.50.150:FF:000071">
    <property type="entry name" value="Protein arginine N-methyltransferase 7"/>
    <property type="match status" value="1"/>
</dbReference>
<evidence type="ECO:0000256" key="7">
    <source>
        <dbReference type="ARBA" id="ARBA00022691"/>
    </source>
</evidence>
<protein>
    <recommendedName>
        <fullName evidence="12">Transportin-1</fullName>
    </recommendedName>
    <alternativeName>
        <fullName evidence="13">Importin beta-2</fullName>
    </alternativeName>
    <alternativeName>
        <fullName evidence="14">Karyopherin beta-2</fullName>
    </alternativeName>
</protein>
<dbReference type="Pfam" id="PF22528">
    <property type="entry name" value="PRMT_C"/>
    <property type="match status" value="1"/>
</dbReference>
<feature type="region of interest" description="Disordered" evidence="16">
    <location>
        <begin position="326"/>
        <end position="352"/>
    </location>
</feature>
<dbReference type="SUPFAM" id="SSF53335">
    <property type="entry name" value="S-adenosyl-L-methionine-dependent methyltransferases"/>
    <property type="match status" value="1"/>
</dbReference>
<dbReference type="GO" id="GO:0005737">
    <property type="term" value="C:cytoplasm"/>
    <property type="evidence" value="ECO:0007669"/>
    <property type="project" value="UniProtKB-SubCell"/>
</dbReference>
<evidence type="ECO:0000259" key="17">
    <source>
        <dbReference type="Pfam" id="PF03810"/>
    </source>
</evidence>
<evidence type="ECO:0000256" key="12">
    <source>
        <dbReference type="ARBA" id="ARBA00067327"/>
    </source>
</evidence>
<dbReference type="GO" id="GO:0031981">
    <property type="term" value="C:nuclear lumen"/>
    <property type="evidence" value="ECO:0007669"/>
    <property type="project" value="UniProtKB-ARBA"/>
</dbReference>
<evidence type="ECO:0000256" key="8">
    <source>
        <dbReference type="ARBA" id="ARBA00022737"/>
    </source>
</evidence>
<evidence type="ECO:0000313" key="20">
    <source>
        <dbReference type="EMBL" id="EUB62887.1"/>
    </source>
</evidence>
<comment type="similarity">
    <text evidence="11">Belongs to the importin beta family. Importin beta-2 subfamily.</text>
</comment>
<evidence type="ECO:0000259" key="18">
    <source>
        <dbReference type="Pfam" id="PF22528"/>
    </source>
</evidence>
<name>W6UWM8_ECHGR</name>
<dbReference type="InterPro" id="IPR001494">
    <property type="entry name" value="Importin-beta_N"/>
</dbReference>
<dbReference type="OrthoDB" id="412876at2759"/>
<proteinExistence type="inferred from homology"/>
<evidence type="ECO:0000256" key="6">
    <source>
        <dbReference type="ARBA" id="ARBA00022679"/>
    </source>
</evidence>
<dbReference type="STRING" id="6210.W6UWM8"/>
<keyword evidence="6 15" id="KW-0808">Transferase</keyword>
<comment type="caution">
    <text evidence="20">The sequence shown here is derived from an EMBL/GenBank/DDBJ whole genome shotgun (WGS) entry which is preliminary data.</text>
</comment>
<keyword evidence="8" id="KW-0677">Repeat</keyword>
<dbReference type="GO" id="GO:0032259">
    <property type="term" value="P:methylation"/>
    <property type="evidence" value="ECO:0007669"/>
    <property type="project" value="UniProtKB-KW"/>
</dbReference>
<dbReference type="Pfam" id="PF03810">
    <property type="entry name" value="IBN_N"/>
    <property type="match status" value="1"/>
</dbReference>
<keyword evidence="10" id="KW-0539">Nucleus</keyword>
<keyword evidence="21" id="KW-1185">Reference proteome</keyword>
<accession>W6UWM8</accession>
<evidence type="ECO:0000256" key="16">
    <source>
        <dbReference type="SAM" id="MobiDB-lite"/>
    </source>
</evidence>
<keyword evidence="3" id="KW-0813">Transport</keyword>
<dbReference type="Gene3D" id="3.40.50.150">
    <property type="entry name" value="Vaccinia Virus protein VP39"/>
    <property type="match status" value="2"/>
</dbReference>
<evidence type="ECO:0000256" key="9">
    <source>
        <dbReference type="ARBA" id="ARBA00022927"/>
    </source>
</evidence>
<dbReference type="GO" id="GO:0031267">
    <property type="term" value="F:small GTPase binding"/>
    <property type="evidence" value="ECO:0007669"/>
    <property type="project" value="InterPro"/>
</dbReference>
<dbReference type="Gene3D" id="1.25.10.10">
    <property type="entry name" value="Leucine-rich Repeat Variant"/>
    <property type="match status" value="1"/>
</dbReference>
<evidence type="ECO:0000256" key="1">
    <source>
        <dbReference type="ARBA" id="ARBA00004123"/>
    </source>
</evidence>
<dbReference type="PANTHER" id="PTHR10527">
    <property type="entry name" value="IMPORTIN BETA"/>
    <property type="match status" value="1"/>
</dbReference>
<dbReference type="CDD" id="cd02440">
    <property type="entry name" value="AdoMet_MTases"/>
    <property type="match status" value="1"/>
</dbReference>
<evidence type="ECO:0000256" key="14">
    <source>
        <dbReference type="ARBA" id="ARBA00080641"/>
    </source>
</evidence>
<keyword evidence="4" id="KW-0963">Cytoplasm</keyword>
<dbReference type="PROSITE" id="PS51678">
    <property type="entry name" value="SAM_MT_PRMT"/>
    <property type="match status" value="1"/>
</dbReference>
<dbReference type="RefSeq" id="XP_024354083.1">
    <property type="nucleotide sequence ID" value="XM_024491577.1"/>
</dbReference>
<dbReference type="Proteomes" id="UP000019149">
    <property type="component" value="Unassembled WGS sequence"/>
</dbReference>
<comment type="subcellular location">
    <subcellularLocation>
        <location evidence="2">Cytoplasm</location>
    </subcellularLocation>
    <subcellularLocation>
        <location evidence="1">Nucleus</location>
    </subcellularLocation>
</comment>
<evidence type="ECO:0000256" key="2">
    <source>
        <dbReference type="ARBA" id="ARBA00004496"/>
    </source>
</evidence>
<feature type="domain" description="Protein arginine N-methyltransferase" evidence="18">
    <location>
        <begin position="1305"/>
        <end position="1381"/>
    </location>
</feature>
<dbReference type="GO" id="GO:0006606">
    <property type="term" value="P:protein import into nucleus"/>
    <property type="evidence" value="ECO:0007669"/>
    <property type="project" value="InterPro"/>
</dbReference>
<feature type="domain" description="Importin N-terminal" evidence="17">
    <location>
        <begin position="32"/>
        <end position="98"/>
    </location>
</feature>
<dbReference type="InterPro" id="IPR025799">
    <property type="entry name" value="Arg_MeTrfase"/>
</dbReference>
<dbReference type="GO" id="GO:0016274">
    <property type="term" value="F:protein-arginine N-methyltransferase activity"/>
    <property type="evidence" value="ECO:0007669"/>
    <property type="project" value="InterPro"/>
</dbReference>
<evidence type="ECO:0000256" key="11">
    <source>
        <dbReference type="ARBA" id="ARBA00038423"/>
    </source>
</evidence>
<evidence type="ECO:0000256" key="4">
    <source>
        <dbReference type="ARBA" id="ARBA00022490"/>
    </source>
</evidence>
<feature type="compositionally biased region" description="Basic and acidic residues" evidence="16">
    <location>
        <begin position="326"/>
        <end position="335"/>
    </location>
</feature>
<feature type="domain" description="Importin subunit beta-1/Transportin-1-like TPR repeats" evidence="19">
    <location>
        <begin position="478"/>
        <end position="683"/>
    </location>
</feature>
<dbReference type="Gene3D" id="2.70.160.11">
    <property type="entry name" value="Hnrnp arginine n-methyltransferase1"/>
    <property type="match status" value="2"/>
</dbReference>
<dbReference type="InterPro" id="IPR058584">
    <property type="entry name" value="IMB1_TNPO1-like_TPR"/>
</dbReference>
<sequence>MTWVPQESDVKGILDLLHTSQTGDTNAQRRVHETLNTLSSSPDFAKYLIFIFSKMIGEDEYTRSMSGLILKNHLASTYSKQPPDVIACVKEEALRSMNDPHPLIRSTAGTLITTLVSVGGLQSWPQVIPQLIQSLTTHDPYLLQGTFDALKKICEDSKDDLEDDSFVNVLDELIPKFIQFFSHPHPKIRSLALHCANQFISNQSRAFMNHIDEFLRALFALADDSSKEVVKLVCSAFVFLVEVRVDILLPHMPNIIEYILLRTQDADEATALEACEFWLSLSDAPLCFQVLSGYLDRLIPVLVRGMKYSESDLALLSNDLDNDSHVPDKDSDIKPRFHKPRNRMQGDDDDDDDDEYVSNWTLRKCSAAALDVLANIFHSEILQYLLPTTKEYLLSQDWCYRESAILVLGAIAEGCMNDMVPYLPDLCTIFIKALADPKPLIRSIACWTLSRYANWIVGQPHDQYLRPLVGELLNRILDTNKRVQESACSAFATLEEEAGTDLCPYLDHILQTLVTALGQYQHKNLIILYDAIGTLADSVGHNLYKKDYEDLLMPALFTKWNNLRDDDKDLFPLLECLSSVATALGIGFLPYCAPVFNRCVTLVEKTIQQSMANAQQPELYEQPDKDFMVVSLDLLSGIAEGLGNHIEPLMANSNLVTLLHQCAQDQQPDVRQSTFALLGDLTKVCFAHIKPQVAAFMSVLAQNLSSPNISVCNNAIWAIGEICMQMGEEMQPYASLFIQPLVEIINRQNAPKTLHENAAITIGRLGYVCPREISSFLPLFIRAWCLSLRNIRDNEEKDSAFRGICNVITLNPQGVMNEFLFFCDAVASWNNPKDDLKQKFWWLLKRRLGRRHGTNFGLSVHQCCAIDLTASTASRRREAGGDQEDRDVDSRRRSLAVAATAVPPSSPHLMLLPLIINASACCPLSVRLLVRFIVYLPPSISVYHRIFYQLGVLSGCSHRCCHQLLLEGISDVAKTPYTGCCETVKIAASSERCVNLGEREAVKLRFTACCIGWFSVQRNGTPVVPTVSCTFIPRFNPTTGMVQWDNVGEDYDFEQEVAQSAYADMLHDRDRNQRYYEALRHVITSMKAAGREVHVLDIGSGTGLLSMMAARVGADSVIACEAFGPVATCAQRILQANGLQERVKLIHKHSTDLVVGEDMPRKANVLVAELFDTELIGEGALKVYLHAADNLLTPDAILIPCKAKMYLQIVESPFLWSHNQIEPFGGDLSFPSVEMRRCHGSPVVFDLQVSRLKFVHDEIITSDEDRGAVRCLLESPLMFHEFNFAPYSSNLKLEEVKRITEVDGNPITACRGGLAHAVIVWWELQMEPSDHVPAITMAPVGAEPWARPGDPRATPAWREHWMQAVYFPRCCPLALSAGEALCVDFSHDAFSIHLDLHRASSSPPLTEQHLPFCHCLTHVAWPRSRFAQLNHPHFREDSLRLTKFVIDHVSALQTPSIALVIVSDASHIPLQVHQSLPLSKATIFHLDSSPMSLKIMDPLYRKAHSDIRLEENVDNLLDSLESFVEKSPTPVEICVISEPFVITALLPWNSIKFWYVFGQIKERLPRHSCWLMAPTHLRICAVAMDFEHLWKIRAPVGADCEGFDLRLFDKMILSAAAATDAPVEPQPLWQYAGKARSLPSSVFEISLLDPPTFSAHGPEAPNTLGAKVVQTQTLTLSTADGSSVNAVALWAEWRIADEMWHVVGGPSRPIEVNKEVEWCKAGPHPGVVFLNPGLSDKLGSQKQSCALKVESGFDFYTGEPNFCFSVV</sequence>
<evidence type="ECO:0000313" key="21">
    <source>
        <dbReference type="Proteomes" id="UP000019149"/>
    </source>
</evidence>
<reference evidence="20 21" key="1">
    <citation type="journal article" date="2013" name="Nat. Genet.">
        <title>The genome of the hydatid tapeworm Echinococcus granulosus.</title>
        <authorList>
            <person name="Zheng H."/>
            <person name="Zhang W."/>
            <person name="Zhang L."/>
            <person name="Zhang Z."/>
            <person name="Li J."/>
            <person name="Lu G."/>
            <person name="Zhu Y."/>
            <person name="Wang Y."/>
            <person name="Huang Y."/>
            <person name="Liu J."/>
            <person name="Kang H."/>
            <person name="Chen J."/>
            <person name="Wang L."/>
            <person name="Chen A."/>
            <person name="Yu S."/>
            <person name="Gao Z."/>
            <person name="Jin L."/>
            <person name="Gu W."/>
            <person name="Wang Z."/>
            <person name="Zhao L."/>
            <person name="Shi B."/>
            <person name="Wen H."/>
            <person name="Lin R."/>
            <person name="Jones M.K."/>
            <person name="Brejova B."/>
            <person name="Vinar T."/>
            <person name="Zhao G."/>
            <person name="McManus D.P."/>
            <person name="Chen Z."/>
            <person name="Zhou Y."/>
            <person name="Wang S."/>
        </authorList>
    </citation>
    <scope>NUCLEOTIDE SEQUENCE [LARGE SCALE GENOMIC DNA]</scope>
</reference>
<keyword evidence="7 15" id="KW-0949">S-adenosyl-L-methionine</keyword>
<dbReference type="FunFam" id="1.25.10.10:FF:000028">
    <property type="entry name" value="Transportin-1 isoform 1"/>
    <property type="match status" value="1"/>
</dbReference>
<keyword evidence="5 15" id="KW-0489">Methyltransferase</keyword>
<evidence type="ECO:0000256" key="13">
    <source>
        <dbReference type="ARBA" id="ARBA00076938"/>
    </source>
</evidence>
<dbReference type="EMBL" id="APAU02000010">
    <property type="protein sequence ID" value="EUB62887.1"/>
    <property type="molecule type" value="Genomic_DNA"/>
</dbReference>
<gene>
    <name evidence="20" type="ORF">EGR_02328</name>
</gene>
<dbReference type="InterPro" id="IPR040122">
    <property type="entry name" value="Importin_beta"/>
</dbReference>
<dbReference type="Pfam" id="PF06325">
    <property type="entry name" value="PrmA"/>
    <property type="match status" value="1"/>
</dbReference>
<keyword evidence="9" id="KW-0653">Protein transport</keyword>
<dbReference type="SUPFAM" id="SSF48371">
    <property type="entry name" value="ARM repeat"/>
    <property type="match status" value="1"/>
</dbReference>
<evidence type="ECO:0000256" key="10">
    <source>
        <dbReference type="ARBA" id="ARBA00023242"/>
    </source>
</evidence>
<dbReference type="GeneID" id="36338043"/>
<dbReference type="InterPro" id="IPR029063">
    <property type="entry name" value="SAM-dependent_MTases_sf"/>
</dbReference>